<feature type="compositionally biased region" description="Basic and acidic residues" evidence="4">
    <location>
        <begin position="2879"/>
        <end position="2898"/>
    </location>
</feature>
<feature type="compositionally biased region" description="Polar residues" evidence="4">
    <location>
        <begin position="1514"/>
        <end position="1526"/>
    </location>
</feature>
<feature type="compositionally biased region" description="Basic and acidic residues" evidence="4">
    <location>
        <begin position="2255"/>
        <end position="2265"/>
    </location>
</feature>
<evidence type="ECO:0000313" key="5">
    <source>
        <dbReference type="EnsemblMetazoa" id="MDOA005781-PC"/>
    </source>
</evidence>
<dbReference type="InterPro" id="IPR036872">
    <property type="entry name" value="CH_dom_sf"/>
</dbReference>
<feature type="compositionally biased region" description="Polar residues" evidence="4">
    <location>
        <begin position="1820"/>
        <end position="1832"/>
    </location>
</feature>
<dbReference type="eggNOG" id="KOG4678">
    <property type="taxonomic scope" value="Eukaryota"/>
</dbReference>
<feature type="compositionally biased region" description="Basic and acidic residues" evidence="4">
    <location>
        <begin position="1834"/>
        <end position="1845"/>
    </location>
</feature>
<feature type="compositionally biased region" description="Low complexity" evidence="4">
    <location>
        <begin position="1158"/>
        <end position="1189"/>
    </location>
</feature>
<feature type="compositionally biased region" description="Low complexity" evidence="4">
    <location>
        <begin position="1584"/>
        <end position="1596"/>
    </location>
</feature>
<feature type="compositionally biased region" description="Basic and acidic residues" evidence="4">
    <location>
        <begin position="1139"/>
        <end position="1152"/>
    </location>
</feature>
<feature type="compositionally biased region" description="Polar residues" evidence="4">
    <location>
        <begin position="3986"/>
        <end position="3995"/>
    </location>
</feature>
<feature type="compositionally biased region" description="Basic and acidic residues" evidence="4">
    <location>
        <begin position="2363"/>
        <end position="2374"/>
    </location>
</feature>
<feature type="compositionally biased region" description="Low complexity" evidence="4">
    <location>
        <begin position="5046"/>
        <end position="5069"/>
    </location>
</feature>
<feature type="region of interest" description="Disordered" evidence="4">
    <location>
        <begin position="3242"/>
        <end position="3267"/>
    </location>
</feature>
<feature type="compositionally biased region" description="Low complexity" evidence="4">
    <location>
        <begin position="1000"/>
        <end position="1014"/>
    </location>
</feature>
<feature type="compositionally biased region" description="Basic and acidic residues" evidence="4">
    <location>
        <begin position="3166"/>
        <end position="3193"/>
    </location>
</feature>
<feature type="region of interest" description="Disordered" evidence="4">
    <location>
        <begin position="5937"/>
        <end position="5975"/>
    </location>
</feature>
<feature type="compositionally biased region" description="Basic and acidic residues" evidence="4">
    <location>
        <begin position="854"/>
        <end position="866"/>
    </location>
</feature>
<feature type="compositionally biased region" description="Acidic residues" evidence="4">
    <location>
        <begin position="4855"/>
        <end position="4868"/>
    </location>
</feature>
<feature type="compositionally biased region" description="Polar residues" evidence="4">
    <location>
        <begin position="510"/>
        <end position="521"/>
    </location>
</feature>
<feature type="compositionally biased region" description="Basic and acidic residues" evidence="4">
    <location>
        <begin position="3125"/>
        <end position="3140"/>
    </location>
</feature>
<feature type="compositionally biased region" description="Polar residues" evidence="4">
    <location>
        <begin position="6384"/>
        <end position="6399"/>
    </location>
</feature>
<feature type="compositionally biased region" description="Low complexity" evidence="4">
    <location>
        <begin position="3949"/>
        <end position="3966"/>
    </location>
</feature>
<feature type="compositionally biased region" description="Basic and acidic residues" evidence="4">
    <location>
        <begin position="1357"/>
        <end position="1372"/>
    </location>
</feature>
<dbReference type="InterPro" id="IPR001715">
    <property type="entry name" value="CH_dom"/>
</dbReference>
<feature type="compositionally biased region" description="Basic and acidic residues" evidence="4">
    <location>
        <begin position="879"/>
        <end position="892"/>
    </location>
</feature>
<feature type="region of interest" description="Disordered" evidence="4">
    <location>
        <begin position="4838"/>
        <end position="5016"/>
    </location>
</feature>
<dbReference type="InterPro" id="IPR022189">
    <property type="entry name" value="SMTN"/>
</dbReference>
<feature type="compositionally biased region" description="Basic and acidic residues" evidence="4">
    <location>
        <begin position="1412"/>
        <end position="1425"/>
    </location>
</feature>
<feature type="compositionally biased region" description="Basic and acidic residues" evidence="4">
    <location>
        <begin position="4869"/>
        <end position="4892"/>
    </location>
</feature>
<feature type="compositionally biased region" description="Basic and acidic residues" evidence="4">
    <location>
        <begin position="1962"/>
        <end position="1974"/>
    </location>
</feature>
<feature type="compositionally biased region" description="Basic and acidic residues" evidence="4">
    <location>
        <begin position="1931"/>
        <end position="1942"/>
    </location>
</feature>
<feature type="compositionally biased region" description="Polar residues" evidence="4">
    <location>
        <begin position="752"/>
        <end position="772"/>
    </location>
</feature>
<feature type="region of interest" description="Disordered" evidence="4">
    <location>
        <begin position="5568"/>
        <end position="5687"/>
    </location>
</feature>
<feature type="region of interest" description="Disordered" evidence="4">
    <location>
        <begin position="6534"/>
        <end position="6623"/>
    </location>
</feature>
<feature type="compositionally biased region" description="Basic and acidic residues" evidence="4">
    <location>
        <begin position="3031"/>
        <end position="3062"/>
    </location>
</feature>
<comment type="similarity">
    <text evidence="3">Belongs to the smoothelin family.</text>
</comment>
<dbReference type="SMART" id="SM00033">
    <property type="entry name" value="CH"/>
    <property type="match status" value="1"/>
</dbReference>
<feature type="region of interest" description="Disordered" evidence="4">
    <location>
        <begin position="4497"/>
        <end position="4516"/>
    </location>
</feature>
<dbReference type="VEuPathDB" id="VectorBase:MDOMA2_017011"/>
<feature type="region of interest" description="Disordered" evidence="4">
    <location>
        <begin position="3458"/>
        <end position="3775"/>
    </location>
</feature>
<feature type="compositionally biased region" description="Basic and acidic residues" evidence="4">
    <location>
        <begin position="534"/>
        <end position="547"/>
    </location>
</feature>
<feature type="compositionally biased region" description="Low complexity" evidence="4">
    <location>
        <begin position="6282"/>
        <end position="6303"/>
    </location>
</feature>
<feature type="compositionally biased region" description="Low complexity" evidence="4">
    <location>
        <begin position="366"/>
        <end position="389"/>
    </location>
</feature>
<feature type="compositionally biased region" description="Low complexity" evidence="4">
    <location>
        <begin position="3884"/>
        <end position="3900"/>
    </location>
</feature>
<dbReference type="Pfam" id="PF00307">
    <property type="entry name" value="CH"/>
    <property type="match status" value="1"/>
</dbReference>
<feature type="compositionally biased region" description="Basic and acidic residues" evidence="4">
    <location>
        <begin position="3669"/>
        <end position="3687"/>
    </location>
</feature>
<proteinExistence type="inferred from homology"/>
<feature type="compositionally biased region" description="Basic and acidic residues" evidence="4">
    <location>
        <begin position="3757"/>
        <end position="3769"/>
    </location>
</feature>
<feature type="region of interest" description="Disordered" evidence="4">
    <location>
        <begin position="355"/>
        <end position="548"/>
    </location>
</feature>
<feature type="compositionally biased region" description="Polar residues" evidence="4">
    <location>
        <begin position="610"/>
        <end position="640"/>
    </location>
</feature>
<feature type="compositionally biased region" description="Polar residues" evidence="4">
    <location>
        <begin position="4144"/>
        <end position="4167"/>
    </location>
</feature>
<feature type="region of interest" description="Disordered" evidence="4">
    <location>
        <begin position="5989"/>
        <end position="6021"/>
    </location>
</feature>
<feature type="region of interest" description="Disordered" evidence="4">
    <location>
        <begin position="5747"/>
        <end position="5771"/>
    </location>
</feature>
<dbReference type="VEuPathDB" id="VectorBase:MDOA005781"/>
<feature type="compositionally biased region" description="Polar residues" evidence="4">
    <location>
        <begin position="589"/>
        <end position="601"/>
    </location>
</feature>
<reference evidence="5" key="1">
    <citation type="submission" date="2020-05" db="UniProtKB">
        <authorList>
            <consortium name="EnsemblMetazoa"/>
        </authorList>
    </citation>
    <scope>IDENTIFICATION</scope>
    <source>
        <strain evidence="5">Aabys</strain>
    </source>
</reference>
<dbReference type="CDD" id="cd21200">
    <property type="entry name" value="CH_SMTN-like"/>
    <property type="match status" value="1"/>
</dbReference>
<feature type="compositionally biased region" description="Low complexity" evidence="4">
    <location>
        <begin position="2273"/>
        <end position="2284"/>
    </location>
</feature>
<feature type="compositionally biased region" description="Polar residues" evidence="4">
    <location>
        <begin position="4960"/>
        <end position="4985"/>
    </location>
</feature>
<feature type="region of interest" description="Disordered" evidence="4">
    <location>
        <begin position="6034"/>
        <end position="6064"/>
    </location>
</feature>
<feature type="region of interest" description="Disordered" evidence="4">
    <location>
        <begin position="588"/>
        <end position="684"/>
    </location>
</feature>
<feature type="compositionally biased region" description="Basic and acidic residues" evidence="4">
    <location>
        <begin position="161"/>
        <end position="171"/>
    </location>
</feature>
<feature type="region of interest" description="Disordered" evidence="4">
    <location>
        <begin position="281"/>
        <end position="303"/>
    </location>
</feature>
<feature type="compositionally biased region" description="Polar residues" evidence="4">
    <location>
        <begin position="440"/>
        <end position="459"/>
    </location>
</feature>
<feature type="compositionally biased region" description="Low complexity" evidence="4">
    <location>
        <begin position="4368"/>
        <end position="4394"/>
    </location>
</feature>
<feature type="compositionally biased region" description="Basic and acidic residues" evidence="4">
    <location>
        <begin position="3471"/>
        <end position="3484"/>
    </location>
</feature>
<sequence>MELDTDLSKIQSEELLRKMWQQSEDINRKKEIRSQLYKLRESRLRDLYQFDIMADNNVAGFGKDPLAPSHGESFGDQSFQSLKSKEIRDSMSPSELKFQSMALNNPSSTGWNVQSSSEVTPDGRGFRAETIATTDGVEHINGGTAEFKGRNEQRSMAMQEGDDKNFVKKASESSNTHLQEKVVIGDENSGRTEIRTSSSTSTSSSKVFQSSSTTEYENGHPVDYHQPKYLMDSAPQRMQEPQQYQQRPSQAEPRYEPRYEPQYYDDHQQQQYTNQQTEQYQRNRQETNTSQNVQTNETREQNKRYVDMDKASPEYQQHVQYLMSQPGEIISNTVEYPKPNVKMITTVKRLPDGTIVRNKRYETEETTPTPAPSQTNTTTRQTVTNTNNTQRRDSQPTYQQPKNYQGQPPSERLRRPSDDVVDNAETVRRHTTTNDDTVETKYSTTKTSNRKFSTETTSETIHEYDDGYQVPSGGPRPKPVTNDFSTHGFPSVRPNKPTQEFANHRPQAMHPSQASPSQKMTSPPPREALIPVRSEYEPTVTERRIPTEDGEVIVVSSEKKRSVKHHTNSERIIETDIRTTDDNRYEQISDVSTSKTNQDFSTHGFPSVREPQQGQPPSRTSPDYSTQGFPSVRGPQSQPNAHPDYRPQPSGPMQPTGSVTKTIQTPDGEVIVTSQKSHTTKYNTNSERIIETEVLGDDGRPVRRIPVDVEYVSDKYTVTTPGDQVPQKGFPSVRSPTKPVADYSTPHGFPSTRYSHQKPSTPDYSTQGFPSTRDTHKPSTPDYSTQGFPSTRDGPQPSSTPERQYVSPVKTPTSSSKPSPTVEATERIIRKEKEVDSAHRAFAASLRSSSPVDQTRRDSYSTDGPRHTPRSSVSSTKPFRRDMREGSHDSETSRISTTTVTRQTPPRSVGGKTVVVTERVTSSSSPRGTKSPSPGKNVTTTTTTTTRTVTNKAPVKDVPKSEPSPRSSPAPSSRSSPYPSSKSKTPLGEDDQKQPKSHNSRPFMPTSSPSSRSPQTDHDRSPIGYQDVRNSRDQQHPHPDRPRPHDNDEPKAVTREDTFEQVDIDRDTSTVVAVSQRKPSRDTPTRHQPDDEVFISEEDHVYEDIDSAVTRNVKTTTKQLITHEKQPGRTPQSGVRSVGETKRPARRNEPEKTTPLAPKSQQSPRTTPSTPTQSPRKSLTTSQPSKTPSPTKPSDKAPKQPGSSKQPSGDTRKPSKPEILKQTEVIKSKTTKYTEDYRQQSPEPKKKPEPRPSGKSPQEIKKHDEPKPNSKSPGRVYPLEDANEPKYTSPDYEYPSEDEEQQRKPSSKSPAREYPQSRPVGKSPQREDKPRNEYPGGRYPPGDQTKPKQQEQPGKPSHPDDKPKSRPDDKSSKPGHKQPSQEPRKTGHPYDTDEERVTSEFAITTTNKNVKTRQDIEFANEDKPQSRPSSKSPQREYPVSPDRQYPSGDRTKPKQQPGKPSDRSPQRTYPNEKPDDKSPTPDYPGDGSFKQPSQKPGKPQHPYDTEEEVERVTSEFTVKTTNQNVKTLEDIEFVVESKPHSRPSSKSPQRESPDRPYPSDDKTKPMTSGKPSDKSPQRTYPYDKPQSTPSGKSPKSSKPRPWEGAPLEPEHPYDVDEEERITMEMTIKTTNKNVKTRQDFDIHDENEEQLILTGKRPQKRYPYGDSDKPREESPNREYPLRDKVKPGEPSRKSPKRTHPHDELQFEQSDKSLKPDYPKKTQPGDKSPLEPEYPSDTEEEERHTSEVTVTKTSKTRKDIDILVEDETTLRTRKQTKEPKGQQPDTEEEDDEEPKFNDKKPTSRTPQSAKTKYPEQPDEPTSKTPKSTRPSLYETTAEKYIRNDDIKTVTQKNVTTTIHDKFMDAERKYPTEEPQKPEDTKEPKAPRSETESTEPKKPLLNKDDKDFPSKSPEYPAEKKPTPKSTRPSLYETTAEKYIRNDDNRNVTQKTTTTTIHEQFIEAEQSPRKPKDFEPKASEPFSKAPQQPKDNDKEPKAKDSPQGKPEPEDQKPKVFEAKLADYPDRPQESYPKDKEPSSHYPEQPDDSKTVGYPGDKKTFSKLPKEAEPKDNEPIRKPTTKTTQTTTHEKFIEPQTTPAERPDGAFISKAPEEPAQYPSYIKKGTTRRDTFEDRCRQILGMESYGDTPGAYKKRPSKDVELEEEEDDKVTQKETVQKTTFEVKIEDCDDEDDEPLSINSVKKTLVTKKVPETKPQTKPRDMKPYEDDKPETTSESEPEVTYPDDEETLEVTTTETEFIDVTKKSPTETKKHPKGPKEYTTTTEEIYVTEVKKHQPDTTSDSEPETRETFKETIDVTKKRSEKTQVDVGKEPTSRSPTRPKSPTYDTRKPSSRSPQRYPEDITYQTEELTKESHIDIKKKVTSQSPTRPKSPTHETKKPSGRSPQRTPKDNSYEQVVVTTETTTRKPSSRSPMRTVSPTDEQKKPRSPSTSPQRRPKGPTYETTEVINERTETSRKPGSKSPTRPTYGEKKPSSTSPQRTPSSTSPQRTPKLYTSETEEVIIETTTRKSGSPVRPVSPFSKKPTSRSPTTSPQRTTKGSTVEVVKEITKKPSPRPKSPTYDTHKKPTSESPSRGPKSAALKPSKSPERPILTEDSEYESVVVTKQTDISKKTTSRSPTRVSELTPETPKKPSSRPKSPTYETQKKPISQSPTRGPKAAPHKPSKSPERATLTEDSEYETVVVSKQTDITKKTTSRSPTRMAEPKPSTVDSRKKPTSQSPSRGPKTTPSKTSKSPDRATLTEDSEYETVVVTEQTDVTKRLTSKSPTRFTEPRPERQPSKPTDTFTRPTAKKPQVKTNVNEEFITSEKVLVTKVKKDYPETTSESEPEQPQPHEVSTKTIEITKKRNESSPTRRPEGSSPVYGSPKDRSYETIEVTNKRIETTKKPSSKSPTRPMTDREPSSRVTKKTSTPTKPIAKPTMESPKQGPKTKPRGPTKSNITEEFITTEKVYVTGIEKDYPETTSDSEMEPQETYVETIEVTNKKKADKNIEITKKSVNKTPTKPSSEAPKKTPVKSTPSKDTKVVTETIKDRLRSTVRKDKPSPKKPDQVDAVSSPETSPNRLTERRRSSNISVNTEIIIEHTEHTAETATTKKTKDSVYKEIIDSTTLPEKLTRKMPVTERKESAPVHRVTRKDKDTKMSRSTSENLIKVQKKPEDDKPRILTPTADKKPTPKPTADHRRPNKCFATKTINLSATDRLMSSEDMENVIIDIQHAKSSREPSPDKIVPTPVPAHLDTGKPRYPDVVQEPEDEPKRKPVIKNIPIFEEENNSYVGCHISEASHRTFEDDDDSLCTPLVEAPSSLDYPSISETSYPTTTVVTDDECLLSVHDKVSRFQNIAEEVKKPKTSSPFHREFDDKTRVPDNDECLLSVDEKVDKFIKSAESLTTKQTTITTARDSKPKEFPGFNDDEDDLEVTECPFTTVKLAPSEPQKSPELVRHISRHISRQSDLGEPATEQQHTHRNETTMHEEFLSSQTTAEEFVTHRRDQTTSAVKQQPRRPVDRHDDDRDDEVYDEVHVNGDDDDEELIPHTAMHTVRLEERRQKDILARPSVFDNSKPRGGSTKPTPTPTKPTTATTPSTASRINKTQPRYVSPATKDSEKSRQSTPQQQRPQVKPKQSPKVTATATTTITSHTTTTTSAANKRQPHTQSPQQRRTHPDSDSDYRVGSHNKNETPVKSSTTIGKQKPKQQPVYGSINGPKKSPHSPQPVVGISVTVKKSPMHTAEQQRRSTTTTTNTSKNVKRSHVEVDEYEHEHDDDSDNVDYVEEFQVVEEVVPNDDSETELIINSDTTVRSTNSHQTKEETVKTKRATANNVRREPSTASPTSKSPATRPKMKETTPGSPLSTPSRSTKDHHSVDLTEKSTLHKHSTTNKSPSTTTTTTEPNESFLENRPPIKKTPGQTPYRPKTMITPTESVAARRSLFENHNNQATKPLARRPTPTSTSSSPSSGRRPSYMDHTKSSLEHIRRDSLEINKTNYTRRPSANDDDAPDRNSQVKFDVPQKPRSDVLDTDDSEYNIEEIFDLVILEKLLETVTSYEVRRRIRAQIRLVKKNMSNAEYTTTTTASTRDNKTKPTSAQVISKREEKQQQHYYYKEEHQREERHSSTHTSPERVRTTQVTKVTTRRTESPDSKYSSPSEGRSVSPQSRLSQTRVCSRTHERSPSPSSVATEIKVKEVKKKQYENVEHVEEIYRESSPKIRKPKAYYPIDDDEEEVDTLSRPVKKTDVSEEYDSAELHEERTFKKETTHRRSSRKSISPQSSPERQKASSPRAGSPEGKKPLTSRVSPKSPERKTIITEQQQQQTLMTTKQQPKRTPVSAPLKSKPEPKAPVWADRKNILKSPSATPKKPSAVAPDSRISSSVSRTMKSSTQQQKVSSSTKSSYVEDDCITSSYGIGPTDENGLPLFGIRALKMKKPQQQQQPASEPICETTEEVTGYVVEEKYYSDNKSKPIVERKEIIYSTNPEELQAIKEKVRETATTTTTLKSLKHDKLESDDESPFRDNSTYKTKTITSVRSSPEEFLESSTTKYVRRGSVKEMSEKFLQKESASMVSEKTNNYPKAGLILRTNSRKQSRDNDDMDGENNEYYESRTSYRDTDEEDECRMVAGGEREYIVESESETESIKNTQREFKKITSTKSSSSSRSFLNTKGEEKIITGVDDVLDRMRNADNVVEEGDTAEDQEARALLNKFLGASIIMKGVESTIPTIPTVNRETKIITTTTTGVGSGRQPAKHEVKTTRVTKSIKSGSSSSPVIETTCDIEEIWDEEILKQLLEQAKTYEERRKIRSRLRELMADRAEKNSCQQTGKEEGESAAVAVVAAGKRVEELKSPVQRSESSASSEYEIIEEEVTCTESESEEVKETAETTAPQKEEELKQSSQEEEKEDTTSAPPDVVPTEPPSTEEQSQKQEEQQEKEEEKTVEETKESDTTDSAKETTDSCAEKGESPAMPTQQGSMHQQQNKMMQVHQANNHKLASQHSSSPAASSKLSSDRSQMHAPSNNKQSSSAYLANGQYAKNPTVTVTAGNTTVRDLGSSSSLGALGSSNNNNSGSSSSISSSQRQVDRLGVPQKEDSGTESGEDLRFIAAGLRDQLQMKSDSNIIDDVTCALSRLEASLKEGKDISVDTEKRKALLALVGRLQAGLTSPEKLAEIAAAMSELDGNDPIYGETSSPEADAHRSNRQRFAKRRNRIDRHTVGVSREELADARRYMEDMLIMENICQATTPEAANSNSPPQWFPLEKNASTGSILMHNNSGSSLAMRQNNFLNENYVQSAATNNSLLPNPQSAGKRRPVSGDFSVSFGLPSTTYQDNSNTAQMQTSYVEERNAENASSDSNSKFARFTNKKQLMKRANTIDIAKTKRFNSDLDTDSDAEDRSQTIGLKRTVHPTVKKRVSNVVPPFEPKTENDRKFLAFINKQSDKPGLGWTNSRSVSNWTTKFGSLKHTFEAGGSGTVTAAKPPQIPSHIHPRPAVQQQQHHVPKQPQAPVQNYMSTNQQIAQRLQQEAQRQAEERRIKLEYERMEAERREREKLELLRQQQQRERMERERLEREYYEREIRERNQRAAQQSASVNVPKPIPINEFKHAPQSVFRPIDNGDSQQRGIYKPIPQLPAGPHSWQAPLSAAPNSRSHEPLSPSSYAPHTRPDNSFITTPPPSSKSPIGLPWASKPTVDSSSFKSKANKFEERSKYDNYNNGAMLQRHHSLRSSNMNVMPNDDFKKRPSLPNTSDPFGVQRNFHSDYPANPPLSYATTNPPLSYGGSAVPEPPPPTNISFVYNNHTSKPTYLSYPCLPTAVMESGNYARSREDSLTNPQAVPLVLTSANPSYCPPQQPQPAAREYMSSSTLDVMSPPDSTLTSPSIPAMQQQPLTDYTDDDLESENLTEYRAVSKVMAKPQSQTAVTVGRRTGHVSDDEVYGKNSKAAKSLLSTMKSIGSKTNGESKQRPPVLQTTKRPEPVTSPQTCLSPDGRAYQAPMVDPIFPDLTNFEPNRKPLYEGSTKKPQATPTPYGQPRNQPTMYKSLENIAKRVPPPQQSPVANQNHAPTYVPRQCPSPTPYVSETQTSYVVTYPIDDTTDDEDQSRYSSYSRSSDAVPMRRSRNTSETSTLSSTTTAPMVYSNHVPSPNTSWTTNPINEPTIVATSGQSFYEPAQVQGYATSQSNAPTTLSKASPSYQTPKMSTQYQPSSPAAYTNSMPAPYPATTTTTQYQSTSQVSQPSPTKTNYTSPPQYPTSYPSSQQTNHYEVSQPQIQQQLPAQVPTNQTKTPVMQTSQPVVAPQKTSSATPAKSKKTVTSSASKQTQEKVSIKTSLANMRKSVSEDYQDVKSVTTATRKSSISKDTASNKVEQKKIESQTATTDVRRKSLGSTVEYQKTEERHTTAMATKQTVQPEQQIYKSSAPPDTPDIVKSSLPKDENQPILKKFGPPQRHHYTPNSYQSPLGKGDTTTATTASKTEHHAKSVKVTATKSILKTSATTKAPTVIEKPASPEPEEEYIPRNIVYNNIHAFTAMSARRPDENRSHFEPVIRPNKLNAKPQQSCTSTTEKTETKGKDGAVVTTTTKVTTRTVSGTGPKPVSPFAKFKQLDRQNSQQSTKSPTTPTTPGGGPAASPSATGNAPIFRFTDPSLNARAATAKEQLLQWCQLKTKEYENVQITNFSSSWVDGLAFCALIHHFLPDAFDYSKLTPQNRRENFELAFTVADEKAGIAPLLDVEDMVVMKRPDWKCVFVYVQSIYRRFRNCQ</sequence>
<feature type="compositionally biased region" description="Polar residues" evidence="4">
    <location>
        <begin position="6162"/>
        <end position="6199"/>
    </location>
</feature>
<feature type="region of interest" description="Disordered" evidence="4">
    <location>
        <begin position="5046"/>
        <end position="5089"/>
    </location>
</feature>
<feature type="compositionally biased region" description="Polar residues" evidence="4">
    <location>
        <begin position="6005"/>
        <end position="6021"/>
    </location>
</feature>
<feature type="region of interest" description="Disordered" evidence="4">
    <location>
        <begin position="140"/>
        <end position="227"/>
    </location>
</feature>
<feature type="compositionally biased region" description="Polar residues" evidence="4">
    <location>
        <begin position="1920"/>
        <end position="1929"/>
    </location>
</feature>
<feature type="compositionally biased region" description="Low complexity" evidence="4">
    <location>
        <begin position="6595"/>
        <end position="6620"/>
    </location>
</feature>
<feature type="compositionally biased region" description="Low complexity" evidence="4">
    <location>
        <begin position="2532"/>
        <end position="2552"/>
    </location>
</feature>
<feature type="region of interest" description="Disordered" evidence="4">
    <location>
        <begin position="718"/>
        <end position="2115"/>
    </location>
</feature>
<feature type="compositionally biased region" description="Basic and acidic residues" evidence="4">
    <location>
        <begin position="1029"/>
        <end position="1068"/>
    </location>
</feature>
<feature type="region of interest" description="Disordered" evidence="4">
    <location>
        <begin position="3937"/>
        <end position="4024"/>
    </location>
</feature>
<feature type="compositionally biased region" description="Basic and acidic residues" evidence="4">
    <location>
        <begin position="3863"/>
        <end position="3877"/>
    </location>
</feature>
<evidence type="ECO:0000256" key="4">
    <source>
        <dbReference type="SAM" id="MobiDB-lite"/>
    </source>
</evidence>
<feature type="compositionally biased region" description="Low complexity" evidence="4">
    <location>
        <begin position="6251"/>
        <end position="6263"/>
    </location>
</feature>
<dbReference type="Gene3D" id="1.10.418.10">
    <property type="entry name" value="Calponin-like domain"/>
    <property type="match status" value="1"/>
</dbReference>
<feature type="compositionally biased region" description="Basic and acidic residues" evidence="4">
    <location>
        <begin position="4094"/>
        <end position="4127"/>
    </location>
</feature>
<feature type="compositionally biased region" description="Polar residues" evidence="4">
    <location>
        <begin position="651"/>
        <end position="665"/>
    </location>
</feature>
<feature type="compositionally biased region" description="Basic and acidic residues" evidence="4">
    <location>
        <begin position="2299"/>
        <end position="2328"/>
    </location>
</feature>
<feature type="compositionally biased region" description="Basic and acidic residues" evidence="4">
    <location>
        <begin position="3549"/>
        <end position="3560"/>
    </location>
</feature>
<feature type="region of interest" description="Disordered" evidence="4">
    <location>
        <begin position="2970"/>
        <end position="3089"/>
    </location>
</feature>
<feature type="compositionally biased region" description="Basic and acidic residues" evidence="4">
    <location>
        <begin position="4916"/>
        <end position="4956"/>
    </location>
</feature>
<feature type="compositionally biased region" description="Basic and acidic residues" evidence="4">
    <location>
        <begin position="1699"/>
        <end position="1728"/>
    </location>
</feature>
<feature type="compositionally biased region" description="Low complexity" evidence="4">
    <location>
        <begin position="196"/>
        <end position="214"/>
    </location>
</feature>
<feature type="compositionally biased region" description="Polar residues" evidence="4">
    <location>
        <begin position="6125"/>
        <end position="6141"/>
    </location>
</feature>
<feature type="compositionally biased region" description="Low complexity" evidence="4">
    <location>
        <begin position="913"/>
        <end position="950"/>
    </location>
</feature>
<protein>
    <submittedName>
        <fullName evidence="5">Uncharacterized protein</fullName>
    </submittedName>
</protein>
<feature type="region of interest" description="Disordered" evidence="4">
    <location>
        <begin position="4733"/>
        <end position="4764"/>
    </location>
</feature>
<feature type="compositionally biased region" description="Low complexity" evidence="4">
    <location>
        <begin position="6204"/>
        <end position="6244"/>
    </location>
</feature>
<feature type="compositionally biased region" description="Basic and acidic residues" evidence="4">
    <location>
        <begin position="1079"/>
        <end position="1090"/>
    </location>
</feature>
<feature type="compositionally biased region" description="Polar residues" evidence="4">
    <location>
        <begin position="2420"/>
        <end position="2434"/>
    </location>
</feature>
<dbReference type="PROSITE" id="PS50021">
    <property type="entry name" value="CH"/>
    <property type="match status" value="1"/>
</dbReference>
<feature type="region of interest" description="Disordered" evidence="4">
    <location>
        <begin position="4073"/>
        <end position="4181"/>
    </location>
</feature>
<feature type="compositionally biased region" description="Basic and acidic residues" evidence="4">
    <location>
        <begin position="824"/>
        <end position="839"/>
    </location>
</feature>
<feature type="compositionally biased region" description="Low complexity" evidence="4">
    <location>
        <begin position="6106"/>
        <end position="6117"/>
    </location>
</feature>
<feature type="region of interest" description="Disordered" evidence="4">
    <location>
        <begin position="5178"/>
        <end position="5198"/>
    </location>
</feature>
<feature type="region of interest" description="Disordered" evidence="4">
    <location>
        <begin position="6334"/>
        <end position="6465"/>
    </location>
</feature>
<dbReference type="EnsemblMetazoa" id="MDOA005781-RC">
    <property type="protein sequence ID" value="MDOA005781-PC"/>
    <property type="gene ID" value="MDOA005781"/>
</dbReference>
<feature type="compositionally biased region" description="Basic and acidic residues" evidence="4">
    <location>
        <begin position="2213"/>
        <end position="2227"/>
    </location>
</feature>
<feature type="compositionally biased region" description="Polar residues" evidence="4">
    <location>
        <begin position="6334"/>
        <end position="6348"/>
    </location>
</feature>
<feature type="region of interest" description="Disordered" evidence="4">
    <location>
        <begin position="2135"/>
        <end position="2811"/>
    </location>
</feature>
<feature type="compositionally biased region" description="Polar residues" evidence="4">
    <location>
        <begin position="5937"/>
        <end position="5946"/>
    </location>
</feature>
<dbReference type="Pfam" id="PF12510">
    <property type="entry name" value="Smoothelin"/>
    <property type="match status" value="2"/>
</dbReference>
<dbReference type="FunFam" id="1.10.418.10:FF:000009">
    <property type="entry name" value="smoothelin isoform X2"/>
    <property type="match status" value="1"/>
</dbReference>
<feature type="compositionally biased region" description="Basic and acidic residues" evidence="4">
    <location>
        <begin position="1665"/>
        <end position="1691"/>
    </location>
</feature>
<evidence type="ECO:0000256" key="2">
    <source>
        <dbReference type="ARBA" id="ARBA00023054"/>
    </source>
</evidence>
<feature type="compositionally biased region" description="Basic and acidic residues" evidence="4">
    <location>
        <begin position="4246"/>
        <end position="4257"/>
    </location>
</feature>
<feature type="compositionally biased region" description="Polar residues" evidence="4">
    <location>
        <begin position="4558"/>
        <end position="4570"/>
    </location>
</feature>
<feature type="compositionally biased region" description="Low complexity" evidence="4">
    <location>
        <begin position="3833"/>
        <end position="3845"/>
    </location>
</feature>
<feature type="compositionally biased region" description="Basic and acidic residues" evidence="4">
    <location>
        <begin position="1986"/>
        <end position="2034"/>
    </location>
</feature>
<feature type="compositionally biased region" description="Polar residues" evidence="4">
    <location>
        <begin position="5007"/>
        <end position="5016"/>
    </location>
</feature>
<feature type="compositionally biased region" description="Basic and acidic residues" evidence="4">
    <location>
        <begin position="1856"/>
        <end position="1906"/>
    </location>
</feature>
<feature type="region of interest" description="Disordered" evidence="4">
    <location>
        <begin position="3117"/>
        <end position="3195"/>
    </location>
</feature>
<feature type="region of interest" description="Disordered" evidence="4">
    <location>
        <begin position="6076"/>
        <end position="6141"/>
    </location>
</feature>
<feature type="compositionally biased region" description="Polar residues" evidence="4">
    <location>
        <begin position="287"/>
        <end position="296"/>
    </location>
</feature>
<feature type="compositionally biased region" description="Basic and acidic residues" evidence="4">
    <location>
        <begin position="1548"/>
        <end position="1564"/>
    </location>
</feature>
<feature type="compositionally biased region" description="Polar residues" evidence="4">
    <location>
        <begin position="3798"/>
        <end position="3811"/>
    </location>
</feature>
<feature type="region of interest" description="Disordered" evidence="4">
    <location>
        <begin position="4558"/>
        <end position="4611"/>
    </location>
</feature>
<feature type="compositionally biased region" description="Low complexity" evidence="4">
    <location>
        <begin position="964"/>
        <end position="986"/>
    </location>
</feature>
<feature type="compositionally biased region" description="Low complexity" evidence="4">
    <location>
        <begin position="3584"/>
        <end position="3594"/>
    </location>
</feature>
<feature type="compositionally biased region" description="Low complexity" evidence="4">
    <location>
        <begin position="2329"/>
        <end position="2339"/>
    </location>
</feature>
<feature type="compositionally biased region" description="Low complexity" evidence="4">
    <location>
        <begin position="3617"/>
        <end position="3654"/>
    </location>
</feature>
<feature type="compositionally biased region" description="Basic and acidic residues" evidence="4">
    <location>
        <begin position="217"/>
        <end position="226"/>
    </location>
</feature>
<organism evidence="5">
    <name type="scientific">Musca domestica</name>
    <name type="common">House fly</name>
    <dbReference type="NCBI Taxonomy" id="7370"/>
    <lineage>
        <taxon>Eukaryota</taxon>
        <taxon>Metazoa</taxon>
        <taxon>Ecdysozoa</taxon>
        <taxon>Arthropoda</taxon>
        <taxon>Hexapoda</taxon>
        <taxon>Insecta</taxon>
        <taxon>Pterygota</taxon>
        <taxon>Neoptera</taxon>
        <taxon>Endopterygota</taxon>
        <taxon>Diptera</taxon>
        <taxon>Brachycera</taxon>
        <taxon>Muscomorpha</taxon>
        <taxon>Muscoidea</taxon>
        <taxon>Muscidae</taxon>
        <taxon>Musca</taxon>
    </lineage>
</organism>
<keyword evidence="1" id="KW-0597">Phosphoprotein</keyword>
<feature type="compositionally biased region" description="Basic and acidic residues" evidence="4">
    <location>
        <begin position="2051"/>
        <end position="2072"/>
    </location>
</feature>
<feature type="compositionally biased region" description="Polar residues" evidence="4">
    <location>
        <begin position="6264"/>
        <end position="6277"/>
    </location>
</feature>
<feature type="region of interest" description="Disordered" evidence="4">
    <location>
        <begin position="2823"/>
        <end position="2958"/>
    </location>
</feature>
<feature type="compositionally biased region" description="Low complexity" evidence="4">
    <location>
        <begin position="6556"/>
        <end position="6574"/>
    </location>
</feature>
<feature type="compositionally biased region" description="Basic and acidic residues" evidence="4">
    <location>
        <begin position="1210"/>
        <end position="1268"/>
    </location>
</feature>
<feature type="compositionally biased region" description="Low complexity" evidence="4">
    <location>
        <begin position="3742"/>
        <end position="3752"/>
    </location>
</feature>
<feature type="compositionally biased region" description="Polar residues" evidence="4">
    <location>
        <begin position="3852"/>
        <end position="3862"/>
    </location>
</feature>
<feature type="compositionally biased region" description="Polar residues" evidence="4">
    <location>
        <begin position="672"/>
        <end position="684"/>
    </location>
</feature>
<feature type="compositionally biased region" description="Basic and acidic residues" evidence="4">
    <location>
        <begin position="178"/>
        <end position="194"/>
    </location>
</feature>
<feature type="compositionally biased region" description="Basic and acidic residues" evidence="4">
    <location>
        <begin position="2855"/>
        <end position="2870"/>
    </location>
</feature>
<feature type="region of interest" description="Disordered" evidence="4">
    <location>
        <begin position="3787"/>
        <end position="3924"/>
    </location>
</feature>
<name>A0A1I8MK78_MUSDO</name>
<feature type="compositionally biased region" description="Basic and acidic residues" evidence="4">
    <location>
        <begin position="2164"/>
        <end position="2181"/>
    </location>
</feature>
<feature type="compositionally biased region" description="Low complexity" evidence="4">
    <location>
        <begin position="806"/>
        <end position="822"/>
    </location>
</feature>
<feature type="compositionally biased region" description="Basic and acidic residues" evidence="4">
    <location>
        <begin position="3967"/>
        <end position="3985"/>
    </location>
</feature>
<feature type="compositionally biased region" description="Basic and acidic residues" evidence="4">
    <location>
        <begin position="2994"/>
        <end position="3007"/>
    </location>
</feature>
<feature type="compositionally biased region" description="Polar residues" evidence="4">
    <location>
        <begin position="1846"/>
        <end position="1855"/>
    </location>
</feature>
<evidence type="ECO:0000256" key="1">
    <source>
        <dbReference type="ARBA" id="ARBA00022553"/>
    </source>
</evidence>
<feature type="region of interest" description="Disordered" evidence="4">
    <location>
        <begin position="5848"/>
        <end position="5868"/>
    </location>
</feature>
<feature type="compositionally biased region" description="Low complexity" evidence="4">
    <location>
        <begin position="4987"/>
        <end position="4999"/>
    </location>
</feature>
<feature type="region of interest" description="Disordered" evidence="4">
    <location>
        <begin position="6162"/>
        <end position="6309"/>
    </location>
</feature>
<feature type="compositionally biased region" description="Basic residues" evidence="4">
    <location>
        <begin position="5189"/>
        <end position="5198"/>
    </location>
</feature>
<feature type="compositionally biased region" description="Basic and acidic residues" evidence="4">
    <location>
        <begin position="1460"/>
        <end position="1479"/>
    </location>
</feature>
<feature type="compositionally biased region" description="Polar residues" evidence="4">
    <location>
        <begin position="5643"/>
        <end position="5659"/>
    </location>
</feature>
<feature type="compositionally biased region" description="Basic and acidic residues" evidence="4">
    <location>
        <begin position="4335"/>
        <end position="4349"/>
    </location>
</feature>
<feature type="compositionally biased region" description="Polar residues" evidence="4">
    <location>
        <begin position="395"/>
        <end position="408"/>
    </location>
</feature>
<feature type="region of interest" description="Disordered" evidence="4">
    <location>
        <begin position="4202"/>
        <end position="4395"/>
    </location>
</feature>
<keyword evidence="2" id="KW-0175">Coiled coil</keyword>
<evidence type="ECO:0000256" key="3">
    <source>
        <dbReference type="ARBA" id="ARBA00061655"/>
    </source>
</evidence>
<dbReference type="SUPFAM" id="SSF47576">
    <property type="entry name" value="Calponin-homology domain, CH-domain"/>
    <property type="match status" value="1"/>
</dbReference>
<feature type="compositionally biased region" description="Basic and acidic residues" evidence="4">
    <location>
        <begin position="1382"/>
        <end position="1398"/>
    </location>
</feature>
<feature type="compositionally biased region" description="Low complexity" evidence="4">
    <location>
        <begin position="4308"/>
        <end position="4322"/>
    </location>
</feature>
<feature type="compositionally biased region" description="Low complexity" evidence="4">
    <location>
        <begin position="2488"/>
        <end position="2505"/>
    </location>
</feature>
<feature type="compositionally biased region" description="Polar residues" evidence="4">
    <location>
        <begin position="1109"/>
        <end position="1120"/>
    </location>
</feature>
<accession>A0A1I8MK78</accession>
<feature type="compositionally biased region" description="Acidic residues" evidence="4">
    <location>
        <begin position="2229"/>
        <end position="2244"/>
    </location>
</feature>
<feature type="compositionally biased region" description="Polar residues" evidence="4">
    <location>
        <begin position="893"/>
        <end position="906"/>
    </location>
</feature>